<proteinExistence type="inferred from homology"/>
<feature type="region of interest" description="Aspartate" evidence="9">
    <location>
        <begin position="188"/>
        <end position="191"/>
    </location>
</feature>
<dbReference type="GO" id="GO:0017101">
    <property type="term" value="C:aminoacyl-tRNA synthetase multienzyme complex"/>
    <property type="evidence" value="ECO:0007669"/>
    <property type="project" value="TreeGrafter"/>
</dbReference>
<evidence type="ECO:0000256" key="8">
    <source>
        <dbReference type="ARBA" id="ARBA00023146"/>
    </source>
</evidence>
<evidence type="ECO:0000256" key="4">
    <source>
        <dbReference type="ARBA" id="ARBA00022598"/>
    </source>
</evidence>
<feature type="binding site" evidence="9">
    <location>
        <position position="351"/>
    </location>
    <ligand>
        <name>ATP</name>
        <dbReference type="ChEBI" id="CHEBI:30616"/>
    </ligand>
</feature>
<evidence type="ECO:0000259" key="10">
    <source>
        <dbReference type="PROSITE" id="PS50862"/>
    </source>
</evidence>
<evidence type="ECO:0000256" key="7">
    <source>
        <dbReference type="ARBA" id="ARBA00022917"/>
    </source>
</evidence>
<sequence length="428" mass="49771">MERVLVRKIRDFIGKEILFKGWIAQIRELGGITFLRLRDRSGEIQGVVADKDLIKKMENFTKESCVEVRGIVREEEKAPEGIEILVKEIRLISKAKELPFEVGRRKELLNLKLDTLLDYRPLALRNPGIGAIFRIQAEIVKGFREFLDENDFLEVHTSKIISQATEGGANLFAIQYFEKKAYLTQSPQFYKQMLVGAGYERVYEVGFVYRAEEHETSRHLNEYVSLDLEMGFIEDENDVMDLEVSLIKAILSRLNQKKDLLSHFQIEEIPIPEEIPRIEWVEAKRIVSGDEEEKDLTPEEERKITLWAKEKYDSEFVFITKYPSSLRPFYTMPDKKPGFSRGFDLLYRGLEVTTGSQRIHNPDLLEENIKRFGLNPDDFRFYLEIFDYGMPPHGGLAIGLERLTATLLGLKNIREASLFPRDRKRLTP</sequence>
<dbReference type="EC" id="6.1.1.23" evidence="9"/>
<evidence type="ECO:0000256" key="5">
    <source>
        <dbReference type="ARBA" id="ARBA00022741"/>
    </source>
</evidence>
<comment type="subunit">
    <text evidence="9">Homodimer.</text>
</comment>
<keyword evidence="8 9" id="KW-0030">Aminoacyl-tRNA synthetase</keyword>
<feature type="binding site" evidence="9">
    <location>
        <position position="354"/>
    </location>
    <ligand>
        <name>L-aspartate</name>
        <dbReference type="ChEBI" id="CHEBI:29991"/>
    </ligand>
</feature>
<dbReference type="GO" id="GO:0005524">
    <property type="term" value="F:ATP binding"/>
    <property type="evidence" value="ECO:0007669"/>
    <property type="project" value="UniProtKB-UniRule"/>
</dbReference>
<dbReference type="NCBIfam" id="TIGR00458">
    <property type="entry name" value="aspS_nondisc"/>
    <property type="match status" value="1"/>
</dbReference>
<dbReference type="PANTHER" id="PTHR43450">
    <property type="entry name" value="ASPARTYL-TRNA SYNTHETASE"/>
    <property type="match status" value="1"/>
</dbReference>
<keyword evidence="6 9" id="KW-0067">ATP-binding</keyword>
<feature type="binding site" evidence="9">
    <location>
        <begin position="399"/>
        <end position="402"/>
    </location>
    <ligand>
        <name>ATP</name>
        <dbReference type="ChEBI" id="CHEBI:30616"/>
    </ligand>
</feature>
<keyword evidence="3 9" id="KW-0963">Cytoplasm</keyword>
<dbReference type="GO" id="GO:0005829">
    <property type="term" value="C:cytosol"/>
    <property type="evidence" value="ECO:0007669"/>
    <property type="project" value="TreeGrafter"/>
</dbReference>
<dbReference type="GO" id="GO:0006422">
    <property type="term" value="P:aspartyl-tRNA aminoacylation"/>
    <property type="evidence" value="ECO:0007669"/>
    <property type="project" value="UniProtKB-UniRule"/>
</dbReference>
<feature type="domain" description="Aminoacyl-transfer RNA synthetases class-II family profile" evidence="10">
    <location>
        <begin position="133"/>
        <end position="428"/>
    </location>
</feature>
<dbReference type="InterPro" id="IPR004365">
    <property type="entry name" value="NA-bd_OB_tRNA"/>
</dbReference>
<evidence type="ECO:0000256" key="3">
    <source>
        <dbReference type="ARBA" id="ARBA00022490"/>
    </source>
</evidence>
<comment type="subcellular location">
    <subcellularLocation>
        <location evidence="1 9">Cytoplasm</location>
    </subcellularLocation>
</comment>
<dbReference type="InterPro" id="IPR002312">
    <property type="entry name" value="Asp/Asn-tRNA-synth_IIb"/>
</dbReference>
<feature type="binding site" evidence="9">
    <location>
        <position position="210"/>
    </location>
    <ligand>
        <name>L-aspartate</name>
        <dbReference type="ChEBI" id="CHEBI:29991"/>
    </ligand>
</feature>
<evidence type="ECO:0000256" key="9">
    <source>
        <dbReference type="HAMAP-Rule" id="MF_02075"/>
    </source>
</evidence>
<dbReference type="FunFam" id="3.30.930.10:FF:000038">
    <property type="entry name" value="Aspartate--tRNA ligase"/>
    <property type="match status" value="1"/>
</dbReference>
<feature type="binding site" evidence="9">
    <location>
        <position position="358"/>
    </location>
    <ligand>
        <name>L-aspartate</name>
        <dbReference type="ChEBI" id="CHEBI:29991"/>
    </ligand>
</feature>
<dbReference type="InterPro" id="IPR012340">
    <property type="entry name" value="NA-bd_OB-fold"/>
</dbReference>
<dbReference type="Gene3D" id="3.30.930.10">
    <property type="entry name" value="Bira Bifunctional Protein, Domain 2"/>
    <property type="match status" value="1"/>
</dbReference>
<dbReference type="PRINTS" id="PR01042">
    <property type="entry name" value="TRNASYNTHASP"/>
</dbReference>
<feature type="binding site" evidence="9">
    <location>
        <begin position="210"/>
        <end position="212"/>
    </location>
    <ligand>
        <name>ATP</name>
        <dbReference type="ChEBI" id="CHEBI:30616"/>
    </ligand>
</feature>
<evidence type="ECO:0000313" key="11">
    <source>
        <dbReference type="EMBL" id="HGE99577.1"/>
    </source>
</evidence>
<organism evidence="11">
    <name type="scientific">candidate division WOR-3 bacterium</name>
    <dbReference type="NCBI Taxonomy" id="2052148"/>
    <lineage>
        <taxon>Bacteria</taxon>
        <taxon>Bacteria division WOR-3</taxon>
    </lineage>
</organism>
<feature type="binding site" evidence="9">
    <location>
        <begin position="218"/>
        <end position="220"/>
    </location>
    <ligand>
        <name>ATP</name>
        <dbReference type="ChEBI" id="CHEBI:30616"/>
    </ligand>
</feature>
<dbReference type="GO" id="GO:0003723">
    <property type="term" value="F:RNA binding"/>
    <property type="evidence" value="ECO:0007669"/>
    <property type="project" value="TreeGrafter"/>
</dbReference>
<feature type="site" description="Important for tRNA non-discrimination" evidence="9">
    <location>
        <position position="79"/>
    </location>
</feature>
<dbReference type="PANTHER" id="PTHR43450:SF1">
    <property type="entry name" value="ASPARTATE--TRNA LIGASE, CYTOPLASMIC"/>
    <property type="match status" value="1"/>
</dbReference>
<dbReference type="PROSITE" id="PS50862">
    <property type="entry name" value="AA_TRNA_LIGASE_II"/>
    <property type="match status" value="1"/>
</dbReference>
<dbReference type="EMBL" id="DTMQ01000039">
    <property type="protein sequence ID" value="HGE99577.1"/>
    <property type="molecule type" value="Genomic_DNA"/>
</dbReference>
<keyword evidence="5 9" id="KW-0547">Nucleotide-binding</keyword>
<accession>A0A7C3Z0G9</accession>
<comment type="caution">
    <text evidence="11">The sequence shown here is derived from an EMBL/GenBank/DDBJ whole genome shotgun (WGS) entry which is preliminary data.</text>
</comment>
<evidence type="ECO:0000256" key="1">
    <source>
        <dbReference type="ARBA" id="ARBA00004496"/>
    </source>
</evidence>
<reference evidence="11" key="1">
    <citation type="journal article" date="2020" name="mSystems">
        <title>Genome- and Community-Level Interaction Insights into Carbon Utilization and Element Cycling Functions of Hydrothermarchaeota in Hydrothermal Sediment.</title>
        <authorList>
            <person name="Zhou Z."/>
            <person name="Liu Y."/>
            <person name="Xu W."/>
            <person name="Pan J."/>
            <person name="Luo Z.H."/>
            <person name="Li M."/>
        </authorList>
    </citation>
    <scope>NUCLEOTIDE SEQUENCE [LARGE SCALE GENOMIC DNA]</scope>
    <source>
        <strain evidence="11">SpSt-906</strain>
    </source>
</reference>
<comment type="similarity">
    <text evidence="2 9">Belongs to the class-II aminoacyl-tRNA synthetase family. Type 2 subfamily.</text>
</comment>
<dbReference type="SUPFAM" id="SSF55681">
    <property type="entry name" value="Class II aaRS and biotin synthetases"/>
    <property type="match status" value="1"/>
</dbReference>
<dbReference type="Gene3D" id="2.40.50.140">
    <property type="entry name" value="Nucleic acid-binding proteins"/>
    <property type="match status" value="1"/>
</dbReference>
<keyword evidence="7 9" id="KW-0648">Protein biosynthesis</keyword>
<comment type="catalytic activity">
    <reaction evidence="9">
        <text>tRNA(Asx) + L-aspartate + ATP = L-aspartyl-tRNA(Asx) + AMP + diphosphate</text>
        <dbReference type="Rhea" id="RHEA:18349"/>
        <dbReference type="Rhea" id="RHEA-COMP:9710"/>
        <dbReference type="Rhea" id="RHEA-COMP:9711"/>
        <dbReference type="ChEBI" id="CHEBI:29991"/>
        <dbReference type="ChEBI" id="CHEBI:30616"/>
        <dbReference type="ChEBI" id="CHEBI:33019"/>
        <dbReference type="ChEBI" id="CHEBI:78442"/>
        <dbReference type="ChEBI" id="CHEBI:78516"/>
        <dbReference type="ChEBI" id="CHEBI:456215"/>
        <dbReference type="EC" id="6.1.1.23"/>
    </reaction>
</comment>
<dbReference type="InterPro" id="IPR004523">
    <property type="entry name" value="Asp-tRNA_synthase_2"/>
</dbReference>
<evidence type="ECO:0000256" key="6">
    <source>
        <dbReference type="ARBA" id="ARBA00022840"/>
    </source>
</evidence>
<dbReference type="GO" id="GO:0050560">
    <property type="term" value="F:aspartate-tRNA(Asn) ligase activity"/>
    <property type="evidence" value="ECO:0007669"/>
    <property type="project" value="UniProtKB-EC"/>
</dbReference>
<dbReference type="Pfam" id="PF00152">
    <property type="entry name" value="tRNA-synt_2"/>
    <property type="match status" value="1"/>
</dbReference>
<name>A0A7C3Z0G9_UNCW3</name>
<dbReference type="InterPro" id="IPR006195">
    <property type="entry name" value="aa-tRNA-synth_II"/>
</dbReference>
<dbReference type="SUPFAM" id="SSF50249">
    <property type="entry name" value="Nucleic acid-binding proteins"/>
    <property type="match status" value="1"/>
</dbReference>
<keyword evidence="4 9" id="KW-0436">Ligase</keyword>
<protein>
    <recommendedName>
        <fullName evidence="9">Aspartate--tRNA(Asp/Asn) ligase</fullName>
        <ecNumber evidence="9">6.1.1.23</ecNumber>
    </recommendedName>
    <alternativeName>
        <fullName evidence="9">Aspartyl-tRNA synthetase</fullName>
        <shortName evidence="9">AspRS</shortName>
    </alternativeName>
    <alternativeName>
        <fullName evidence="9">Non-discriminating aspartyl-tRNA synthetase</fullName>
        <shortName evidence="9">ND-AspRS</shortName>
    </alternativeName>
</protein>
<evidence type="ECO:0000256" key="2">
    <source>
        <dbReference type="ARBA" id="ARBA00005312"/>
    </source>
</evidence>
<dbReference type="NCBIfam" id="NF003483">
    <property type="entry name" value="PRK05159.1"/>
    <property type="match status" value="1"/>
</dbReference>
<gene>
    <name evidence="9 11" type="primary">aspS</name>
    <name evidence="11" type="ORF">ENX07_05865</name>
</gene>
<dbReference type="InterPro" id="IPR004364">
    <property type="entry name" value="Aa-tRNA-synt_II"/>
</dbReference>
<dbReference type="AlphaFoldDB" id="A0A7C3Z0G9"/>
<feature type="binding site" evidence="9">
    <location>
        <position position="166"/>
    </location>
    <ligand>
        <name>L-aspartate</name>
        <dbReference type="ChEBI" id="CHEBI:29991"/>
    </ligand>
</feature>
<dbReference type="Pfam" id="PF01336">
    <property type="entry name" value="tRNA_anti-codon"/>
    <property type="match status" value="1"/>
</dbReference>
<dbReference type="InterPro" id="IPR045864">
    <property type="entry name" value="aa-tRNA-synth_II/BPL/LPL"/>
</dbReference>
<dbReference type="HAMAP" id="MF_02075">
    <property type="entry name" value="Asp_tRNA_synth_type2"/>
    <property type="match status" value="1"/>
</dbReference>
<dbReference type="GO" id="GO:0004815">
    <property type="term" value="F:aspartate-tRNA ligase activity"/>
    <property type="evidence" value="ECO:0007669"/>
    <property type="project" value="UniProtKB-UniRule"/>
</dbReference>
<comment type="function">
    <text evidence="9">Aspartyl-tRNA synthetase with relaxed tRNA specificity since it is able to aspartylate not only its cognate tRNA(Asp) but also tRNA(Asn). Reaction proceeds in two steps: L-aspartate is first activated by ATP to form Asp-AMP and then transferred to the acceptor end of tRNA(Asp/Asn).</text>
</comment>